<keyword evidence="3" id="KW-1003">Cell membrane</keyword>
<keyword evidence="5 7" id="KW-0472">Membrane</keyword>
<comment type="subcellular location">
    <subcellularLocation>
        <location evidence="1">Cell membrane</location>
    </subcellularLocation>
</comment>
<dbReference type="PANTHER" id="PTHR31052">
    <property type="entry name" value="COBRA-LIKE PROTEIN 7"/>
    <property type="match status" value="1"/>
</dbReference>
<dbReference type="Proteomes" id="UP001180020">
    <property type="component" value="Unassembled WGS sequence"/>
</dbReference>
<dbReference type="GO" id="GO:0010215">
    <property type="term" value="P:cellulose microfibril organization"/>
    <property type="evidence" value="ECO:0007669"/>
    <property type="project" value="InterPro"/>
</dbReference>
<dbReference type="InterPro" id="IPR006918">
    <property type="entry name" value="COBRA_pln"/>
</dbReference>
<comment type="similarity">
    <text evidence="2">Belongs to the COBRA family.</text>
</comment>
<evidence type="ECO:0000313" key="11">
    <source>
        <dbReference type="Proteomes" id="UP001180020"/>
    </source>
</evidence>
<name>A0AAV9CQL3_ACOCL</name>
<evidence type="ECO:0000256" key="1">
    <source>
        <dbReference type="ARBA" id="ARBA00004236"/>
    </source>
</evidence>
<reference evidence="10" key="1">
    <citation type="journal article" date="2023" name="Nat. Commun.">
        <title>Diploid and tetraploid genomes of Acorus and the evolution of monocots.</title>
        <authorList>
            <person name="Ma L."/>
            <person name="Liu K.W."/>
            <person name="Li Z."/>
            <person name="Hsiao Y.Y."/>
            <person name="Qi Y."/>
            <person name="Fu T."/>
            <person name="Tang G.D."/>
            <person name="Zhang D."/>
            <person name="Sun W.H."/>
            <person name="Liu D.K."/>
            <person name="Li Y."/>
            <person name="Chen G.Z."/>
            <person name="Liu X.D."/>
            <person name="Liao X.Y."/>
            <person name="Jiang Y.T."/>
            <person name="Yu X."/>
            <person name="Hao Y."/>
            <person name="Huang J."/>
            <person name="Zhao X.W."/>
            <person name="Ke S."/>
            <person name="Chen Y.Y."/>
            <person name="Wu W.L."/>
            <person name="Hsu J.L."/>
            <person name="Lin Y.F."/>
            <person name="Huang M.D."/>
            <person name="Li C.Y."/>
            <person name="Huang L."/>
            <person name="Wang Z.W."/>
            <person name="Zhao X."/>
            <person name="Zhong W.Y."/>
            <person name="Peng D.H."/>
            <person name="Ahmad S."/>
            <person name="Lan S."/>
            <person name="Zhang J.S."/>
            <person name="Tsai W.C."/>
            <person name="Van de Peer Y."/>
            <person name="Liu Z.J."/>
        </authorList>
    </citation>
    <scope>NUCLEOTIDE SEQUENCE</scope>
    <source>
        <strain evidence="10">CP</strain>
    </source>
</reference>
<keyword evidence="7" id="KW-0812">Transmembrane</keyword>
<feature type="chain" id="PRO_5043496817" evidence="8">
    <location>
        <begin position="22"/>
        <end position="658"/>
    </location>
</feature>
<keyword evidence="7" id="KW-1133">Transmembrane helix</keyword>
<evidence type="ECO:0000256" key="7">
    <source>
        <dbReference type="SAM" id="Phobius"/>
    </source>
</evidence>
<evidence type="ECO:0000256" key="4">
    <source>
        <dbReference type="ARBA" id="ARBA00022729"/>
    </source>
</evidence>
<dbReference type="Pfam" id="PF04833">
    <property type="entry name" value="COBRA"/>
    <property type="match status" value="1"/>
</dbReference>
<dbReference type="AlphaFoldDB" id="A0AAV9CQL3"/>
<proteinExistence type="inferred from homology"/>
<feature type="signal peptide" evidence="8">
    <location>
        <begin position="1"/>
        <end position="21"/>
    </location>
</feature>
<dbReference type="PANTHER" id="PTHR31052:SF3">
    <property type="entry name" value="COBRA-LIKE PROTEIN 7"/>
    <property type="match status" value="1"/>
</dbReference>
<evidence type="ECO:0000313" key="10">
    <source>
        <dbReference type="EMBL" id="KAK1291146.1"/>
    </source>
</evidence>
<dbReference type="InterPro" id="IPR056900">
    <property type="entry name" value="COB_C"/>
</dbReference>
<feature type="transmembrane region" description="Helical" evidence="7">
    <location>
        <begin position="634"/>
        <end position="656"/>
    </location>
</feature>
<evidence type="ECO:0000256" key="8">
    <source>
        <dbReference type="SAM" id="SignalP"/>
    </source>
</evidence>
<dbReference type="EMBL" id="JAUJYO010000017">
    <property type="protein sequence ID" value="KAK1291146.1"/>
    <property type="molecule type" value="Genomic_DNA"/>
</dbReference>
<feature type="domain" description="COBRA C-terminal" evidence="9">
    <location>
        <begin position="417"/>
        <end position="627"/>
    </location>
</feature>
<keyword evidence="6" id="KW-0325">Glycoprotein</keyword>
<protein>
    <submittedName>
        <fullName evidence="10">COBRA-like protein 7</fullName>
    </submittedName>
</protein>
<dbReference type="Pfam" id="PF25079">
    <property type="entry name" value="COB_C"/>
    <property type="match status" value="1"/>
</dbReference>
<sequence>MTPSAHLLLLFFSFSLTLSAAQTPSSPPPPPPPPSDDCNGIYISYTISDRTRIHPYLSKPSDQAYTFTASATVINNDDVPLRSWGLSVGFNHREILVSADPAVLSDGSTFPVRVGPTNATFSGFPDTDLETAIDTAGDATKTQVKINIKGTLFGSPPPTIPLPATLSLANDGYICPKATVNGSATLQSCCTRDPNFKPNSTEDSTNFLPRQDGDLTIAYDVIQSSQSNYLASVQIENQNPLGRLDYWKLSWEWMRGEFIFSMKGAHTTLEDQQTCIFGEQGQFYQDLDFSTVMNCERTPTIVDLPLNLANDSKVGLIPNCCRNGTVLPRVMDPKQSASAFQMQVFKMPPDLNRTQLFPPQNWKIIGSGFNPAYQCGPPVRVSPALFPDPSGLPSNSTAVASWQVVCNITRPAGYRPKCCVSFSAFYNDSVVPCRTCACGCPNARPMCSSTASALLLPPEAVLVPFENRTAKALTWAQLKHHDVPSPLPCGDNCGVSLNWHVLTDYRSGWSARMTLFNWGDTNIADWFAAVGLEKVFEGYENTYSFNATVMPDENRTIFMWGMPGLNYLTAEVDGADPNRDPRVPGKQQSVISFTKKLTPGIDIAAGDGFPSKVYFNGEECAMPTTIPMSGGSQMAVIGGVWGSLVALLGVMVVVLMDL</sequence>
<evidence type="ECO:0000256" key="2">
    <source>
        <dbReference type="ARBA" id="ARBA00005507"/>
    </source>
</evidence>
<gene>
    <name evidence="10" type="primary">COBL7</name>
    <name evidence="10" type="ORF">QJS10_CPB17g01182</name>
</gene>
<reference evidence="10" key="2">
    <citation type="submission" date="2023-06" db="EMBL/GenBank/DDBJ databases">
        <authorList>
            <person name="Ma L."/>
            <person name="Liu K.-W."/>
            <person name="Li Z."/>
            <person name="Hsiao Y.-Y."/>
            <person name="Qi Y."/>
            <person name="Fu T."/>
            <person name="Tang G."/>
            <person name="Zhang D."/>
            <person name="Sun W.-H."/>
            <person name="Liu D.-K."/>
            <person name="Li Y."/>
            <person name="Chen G.-Z."/>
            <person name="Liu X.-D."/>
            <person name="Liao X.-Y."/>
            <person name="Jiang Y.-T."/>
            <person name="Yu X."/>
            <person name="Hao Y."/>
            <person name="Huang J."/>
            <person name="Zhao X.-W."/>
            <person name="Ke S."/>
            <person name="Chen Y.-Y."/>
            <person name="Wu W.-L."/>
            <person name="Hsu J.-L."/>
            <person name="Lin Y.-F."/>
            <person name="Huang M.-D."/>
            <person name="Li C.-Y."/>
            <person name="Huang L."/>
            <person name="Wang Z.-W."/>
            <person name="Zhao X."/>
            <person name="Zhong W.-Y."/>
            <person name="Peng D.-H."/>
            <person name="Ahmad S."/>
            <person name="Lan S."/>
            <person name="Zhang J.-S."/>
            <person name="Tsai W.-C."/>
            <person name="Van De Peer Y."/>
            <person name="Liu Z.-J."/>
        </authorList>
    </citation>
    <scope>NUCLEOTIDE SEQUENCE</scope>
    <source>
        <strain evidence="10">CP</strain>
        <tissue evidence="10">Leaves</tissue>
    </source>
</reference>
<evidence type="ECO:0000256" key="5">
    <source>
        <dbReference type="ARBA" id="ARBA00023136"/>
    </source>
</evidence>
<evidence type="ECO:0000259" key="9">
    <source>
        <dbReference type="Pfam" id="PF25079"/>
    </source>
</evidence>
<keyword evidence="11" id="KW-1185">Reference proteome</keyword>
<evidence type="ECO:0000256" key="3">
    <source>
        <dbReference type="ARBA" id="ARBA00022475"/>
    </source>
</evidence>
<dbReference type="GO" id="GO:0005886">
    <property type="term" value="C:plasma membrane"/>
    <property type="evidence" value="ECO:0007669"/>
    <property type="project" value="UniProtKB-SubCell"/>
</dbReference>
<evidence type="ECO:0000256" key="6">
    <source>
        <dbReference type="ARBA" id="ARBA00023180"/>
    </source>
</evidence>
<accession>A0AAV9CQL3</accession>
<organism evidence="10 11">
    <name type="scientific">Acorus calamus</name>
    <name type="common">Sweet flag</name>
    <dbReference type="NCBI Taxonomy" id="4465"/>
    <lineage>
        <taxon>Eukaryota</taxon>
        <taxon>Viridiplantae</taxon>
        <taxon>Streptophyta</taxon>
        <taxon>Embryophyta</taxon>
        <taxon>Tracheophyta</taxon>
        <taxon>Spermatophyta</taxon>
        <taxon>Magnoliopsida</taxon>
        <taxon>Liliopsida</taxon>
        <taxon>Acoraceae</taxon>
        <taxon>Acorus</taxon>
    </lineage>
</organism>
<comment type="caution">
    <text evidence="10">The sequence shown here is derived from an EMBL/GenBank/DDBJ whole genome shotgun (WGS) entry which is preliminary data.</text>
</comment>
<keyword evidence="4 8" id="KW-0732">Signal</keyword>